<comment type="caution">
    <text evidence="2">The sequence shown here is derived from an EMBL/GenBank/DDBJ whole genome shotgun (WGS) entry which is preliminary data.</text>
</comment>
<feature type="compositionally biased region" description="Basic and acidic residues" evidence="1">
    <location>
        <begin position="261"/>
        <end position="270"/>
    </location>
</feature>
<feature type="region of interest" description="Disordered" evidence="1">
    <location>
        <begin position="28"/>
        <end position="56"/>
    </location>
</feature>
<dbReference type="GO" id="GO:0005886">
    <property type="term" value="C:plasma membrane"/>
    <property type="evidence" value="ECO:0007669"/>
    <property type="project" value="TreeGrafter"/>
</dbReference>
<dbReference type="EMBL" id="JAINUG010000821">
    <property type="protein sequence ID" value="KAJ8361944.1"/>
    <property type="molecule type" value="Genomic_DNA"/>
</dbReference>
<evidence type="ECO:0000313" key="3">
    <source>
        <dbReference type="Proteomes" id="UP001221898"/>
    </source>
</evidence>
<feature type="compositionally biased region" description="Pro residues" evidence="1">
    <location>
        <begin position="209"/>
        <end position="219"/>
    </location>
</feature>
<feature type="region of interest" description="Disordered" evidence="1">
    <location>
        <begin position="252"/>
        <end position="552"/>
    </location>
</feature>
<feature type="compositionally biased region" description="Low complexity" evidence="1">
    <location>
        <begin position="108"/>
        <end position="118"/>
    </location>
</feature>
<feature type="compositionally biased region" description="Basic and acidic residues" evidence="1">
    <location>
        <begin position="323"/>
        <end position="362"/>
    </location>
</feature>
<feature type="compositionally biased region" description="Basic and acidic residues" evidence="1">
    <location>
        <begin position="406"/>
        <end position="419"/>
    </location>
</feature>
<keyword evidence="3" id="KW-1185">Reference proteome</keyword>
<dbReference type="AlphaFoldDB" id="A0AAD7R3H0"/>
<sequence length="589" mass="62910">MEIALPADTLNLPTPGPPRSCTIEAMGRRACQGDPPGTGGGSGGLWDAGATTPAGQGGVRHLVTRLRRHGSLDGPSPYLQIKRWKCDSRQRASSLDTRGSPKRRQFQRQRAASESAQQPEGEEPQDMEPIPSISCAPAEACRPPHAPTLPAQVLITSPTPLHRHGYHPSHISLPNVNEHKATMLEAEVEVEPSCPPEEEEGLGAEPGPGAEPEPGPWAGPGPGAGPSFRQDSAEQHALYRDIWTLRASLEQYASSDQSSNNDRDSVRSDADSLPLPGHRRRGRGGAGEQEAAADGQRLRLDRGPARETASEKRRFFTSTGRARSVETRLLPEEPGPLRRRDYSIDEKTDALFSEFLRHDPRLDQQGAPARPARARSSRAHRRAQWQSAKQRSDPGLAPPPPGPALRRRDSAHFPLDTRYHGNLPRIISAAEEEASEGGAREESSVGGAREESSVGGAREDGAREESSVGGASEGGAREEPSVGGAREEPNVGGAREESNVGGASEGGVGLELEDSEGETSAPETVPLEASRAETEEDQSSSSSSSSSTLLADKLSRGLEERIYSSLQRPRASADPPVRVSLISPDHSPV</sequence>
<feature type="region of interest" description="Disordered" evidence="1">
    <location>
        <begin position="565"/>
        <end position="589"/>
    </location>
</feature>
<dbReference type="GO" id="GO:0045955">
    <property type="term" value="P:negative regulation of calcium ion-dependent exocytosis"/>
    <property type="evidence" value="ECO:0007669"/>
    <property type="project" value="TreeGrafter"/>
</dbReference>
<feature type="compositionally biased region" description="Gly residues" evidence="1">
    <location>
        <begin position="36"/>
        <end position="46"/>
    </location>
</feature>
<dbReference type="PANTHER" id="PTHR28597:SF1">
    <property type="entry name" value="VOLTAGE-DEPENDENT CALCIUM CHANNEL BETA SUBUNIT-ASSOCIATED REGULATORY PROTEIN"/>
    <property type="match status" value="1"/>
</dbReference>
<feature type="compositionally biased region" description="Acidic residues" evidence="1">
    <location>
        <begin position="186"/>
        <end position="202"/>
    </location>
</feature>
<feature type="compositionally biased region" description="Basic and acidic residues" evidence="1">
    <location>
        <begin position="296"/>
        <end position="314"/>
    </location>
</feature>
<accession>A0AAD7R3H0</accession>
<feature type="region of interest" description="Disordered" evidence="1">
    <location>
        <begin position="1"/>
        <end position="20"/>
    </location>
</feature>
<feature type="region of interest" description="Disordered" evidence="1">
    <location>
        <begin position="186"/>
        <end position="233"/>
    </location>
</feature>
<feature type="compositionally biased region" description="Basic and acidic residues" evidence="1">
    <location>
        <begin position="438"/>
        <end position="466"/>
    </location>
</feature>
<feature type="compositionally biased region" description="Basic and acidic residues" evidence="1">
    <location>
        <begin position="475"/>
        <end position="498"/>
    </location>
</feature>
<feature type="compositionally biased region" description="Basic residues" evidence="1">
    <location>
        <begin position="372"/>
        <end position="383"/>
    </location>
</feature>
<protein>
    <submittedName>
        <fullName evidence="2">Uncharacterized protein</fullName>
    </submittedName>
</protein>
<dbReference type="Proteomes" id="UP001221898">
    <property type="component" value="Unassembled WGS sequence"/>
</dbReference>
<dbReference type="InterPro" id="IPR037658">
    <property type="entry name" value="CBARP"/>
</dbReference>
<dbReference type="GO" id="GO:0030141">
    <property type="term" value="C:secretory granule"/>
    <property type="evidence" value="ECO:0007669"/>
    <property type="project" value="TreeGrafter"/>
</dbReference>
<dbReference type="PANTHER" id="PTHR28597">
    <property type="entry name" value="VOLTAGE-DEPENDENT CALCIUM CHANNEL BETA SUBUNIT-ASSOCIATED REGULATORY PROTEIN"/>
    <property type="match status" value="1"/>
</dbReference>
<organism evidence="2 3">
    <name type="scientific">Aldrovandia affinis</name>
    <dbReference type="NCBI Taxonomy" id="143900"/>
    <lineage>
        <taxon>Eukaryota</taxon>
        <taxon>Metazoa</taxon>
        <taxon>Chordata</taxon>
        <taxon>Craniata</taxon>
        <taxon>Vertebrata</taxon>
        <taxon>Euteleostomi</taxon>
        <taxon>Actinopterygii</taxon>
        <taxon>Neopterygii</taxon>
        <taxon>Teleostei</taxon>
        <taxon>Notacanthiformes</taxon>
        <taxon>Halosauridae</taxon>
        <taxon>Aldrovandia</taxon>
    </lineage>
</organism>
<feature type="region of interest" description="Disordered" evidence="1">
    <location>
        <begin position="83"/>
        <end position="143"/>
    </location>
</feature>
<dbReference type="GO" id="GO:0044325">
    <property type="term" value="F:transmembrane transporter binding"/>
    <property type="evidence" value="ECO:0007669"/>
    <property type="project" value="InterPro"/>
</dbReference>
<gene>
    <name evidence="2" type="ORF">AAFF_G00410580</name>
</gene>
<reference evidence="2" key="1">
    <citation type="journal article" date="2023" name="Science">
        <title>Genome structures resolve the early diversification of teleost fishes.</title>
        <authorList>
            <person name="Parey E."/>
            <person name="Louis A."/>
            <person name="Montfort J."/>
            <person name="Bouchez O."/>
            <person name="Roques C."/>
            <person name="Iampietro C."/>
            <person name="Lluch J."/>
            <person name="Castinel A."/>
            <person name="Donnadieu C."/>
            <person name="Desvignes T."/>
            <person name="Floi Bucao C."/>
            <person name="Jouanno E."/>
            <person name="Wen M."/>
            <person name="Mejri S."/>
            <person name="Dirks R."/>
            <person name="Jansen H."/>
            <person name="Henkel C."/>
            <person name="Chen W.J."/>
            <person name="Zahm M."/>
            <person name="Cabau C."/>
            <person name="Klopp C."/>
            <person name="Thompson A.W."/>
            <person name="Robinson-Rechavi M."/>
            <person name="Braasch I."/>
            <person name="Lecointre G."/>
            <person name="Bobe J."/>
            <person name="Postlethwait J.H."/>
            <person name="Berthelot C."/>
            <person name="Roest Crollius H."/>
            <person name="Guiguen Y."/>
        </authorList>
    </citation>
    <scope>NUCLEOTIDE SEQUENCE</scope>
    <source>
        <strain evidence="2">NC1722</strain>
    </source>
</reference>
<evidence type="ECO:0000256" key="1">
    <source>
        <dbReference type="SAM" id="MobiDB-lite"/>
    </source>
</evidence>
<proteinExistence type="predicted"/>
<name>A0AAD7R3H0_9TELE</name>
<evidence type="ECO:0000313" key="2">
    <source>
        <dbReference type="EMBL" id="KAJ8361944.1"/>
    </source>
</evidence>